<dbReference type="EMBL" id="AWTR02000083">
    <property type="protein sequence ID" value="ETZ06824.1"/>
    <property type="molecule type" value="Genomic_DNA"/>
</dbReference>
<keyword evidence="2" id="KW-1185">Reference proteome</keyword>
<gene>
    <name evidence="1" type="ORF">P618_201013</name>
</gene>
<sequence length="75" mass="8825">MSSHNSCIDHLALMISVLRQNFKDLFLYVLLLQRVKRVWMALNHQTFPKRLRQEIPLGNGIKQFQQTRYPSATSP</sequence>
<dbReference type="Proteomes" id="UP000019112">
    <property type="component" value="Unassembled WGS sequence"/>
</dbReference>
<evidence type="ECO:0000313" key="1">
    <source>
        <dbReference type="EMBL" id="ETZ06824.1"/>
    </source>
</evidence>
<protein>
    <submittedName>
        <fullName evidence="1">Uncharacterized protein</fullName>
    </submittedName>
</protein>
<reference evidence="1 2" key="1">
    <citation type="journal article" date="2014" name="FEMS Microbiol. Lett.">
        <title>Draft genome sequences of three Holospora species (Holospora obtusa, Holospora undulata, and Holospora elegans), endonuclear symbiotic bacteria of the ciliate Paramecium caudatum.</title>
        <authorList>
            <person name="Dohra H."/>
            <person name="Tanaka K."/>
            <person name="Suzuki T."/>
            <person name="Fujishima M."/>
            <person name="Suzuki H."/>
        </authorList>
    </citation>
    <scope>NUCLEOTIDE SEQUENCE [LARGE SCALE GENOMIC DNA]</scope>
    <source>
        <strain evidence="1 2">F1</strain>
    </source>
</reference>
<name>W6TDZ0_HOLOB</name>
<organism evidence="1 2">
    <name type="scientific">Holospora obtusa F1</name>
    <dbReference type="NCBI Taxonomy" id="1399147"/>
    <lineage>
        <taxon>Bacteria</taxon>
        <taxon>Pseudomonadati</taxon>
        <taxon>Pseudomonadota</taxon>
        <taxon>Alphaproteobacteria</taxon>
        <taxon>Holosporales</taxon>
        <taxon>Holosporaceae</taxon>
        <taxon>Holospora</taxon>
    </lineage>
</organism>
<dbReference type="AlphaFoldDB" id="W6TDZ0"/>
<evidence type="ECO:0000313" key="2">
    <source>
        <dbReference type="Proteomes" id="UP000019112"/>
    </source>
</evidence>
<proteinExistence type="predicted"/>
<accession>W6TDZ0</accession>
<comment type="caution">
    <text evidence="1">The sequence shown here is derived from an EMBL/GenBank/DDBJ whole genome shotgun (WGS) entry which is preliminary data.</text>
</comment>